<keyword evidence="7" id="KW-0325">Glycoprotein</keyword>
<comment type="similarity">
    <text evidence="1">Belongs to the ABC transporter superfamily. ABCB family. Multidrug resistance exporter (TC 3.A.1.201) subfamily.</text>
</comment>
<keyword evidence="5 9" id="KW-1133">Transmembrane helix</keyword>
<keyword evidence="11" id="KW-1185">Reference proteome</keyword>
<evidence type="ECO:0000256" key="2">
    <source>
        <dbReference type="ARBA" id="ARBA00022448"/>
    </source>
</evidence>
<proteinExistence type="inferred from homology"/>
<sequence>MDEMKEKKNRSSSLSTASASLTSSSIWSIFMHADIMDMWLMAFGFIGAVGDGFGIPLMLIITSKIMNNLGNTGSIDTSLFTHNVNKRIE</sequence>
<evidence type="ECO:0000256" key="4">
    <source>
        <dbReference type="ARBA" id="ARBA00022737"/>
    </source>
</evidence>
<evidence type="ECO:0000256" key="7">
    <source>
        <dbReference type="ARBA" id="ARBA00023180"/>
    </source>
</evidence>
<evidence type="ECO:0000256" key="8">
    <source>
        <dbReference type="SAM" id="MobiDB-lite"/>
    </source>
</evidence>
<evidence type="ECO:0000256" key="5">
    <source>
        <dbReference type="ARBA" id="ARBA00022989"/>
    </source>
</evidence>
<organism evidence="10 11">
    <name type="scientific">Acorus calamus</name>
    <name type="common">Sweet flag</name>
    <dbReference type="NCBI Taxonomy" id="4465"/>
    <lineage>
        <taxon>Eukaryota</taxon>
        <taxon>Viridiplantae</taxon>
        <taxon>Streptophyta</taxon>
        <taxon>Embryophyta</taxon>
        <taxon>Tracheophyta</taxon>
        <taxon>Spermatophyta</taxon>
        <taxon>Magnoliopsida</taxon>
        <taxon>Liliopsida</taxon>
        <taxon>Acoraceae</taxon>
        <taxon>Acorus</taxon>
    </lineage>
</organism>
<keyword evidence="4" id="KW-0677">Repeat</keyword>
<gene>
    <name evidence="10" type="primary">ABCB15</name>
    <name evidence="10" type="ORF">QJS10_CPA05g01865</name>
</gene>
<evidence type="ECO:0000256" key="9">
    <source>
        <dbReference type="SAM" id="Phobius"/>
    </source>
</evidence>
<accession>A0AAV9ET93</accession>
<keyword evidence="3 9" id="KW-0812">Transmembrane</keyword>
<comment type="caution">
    <text evidence="10">The sequence shown here is derived from an EMBL/GenBank/DDBJ whole genome shotgun (WGS) entry which is preliminary data.</text>
</comment>
<dbReference type="Gene3D" id="1.20.1560.10">
    <property type="entry name" value="ABC transporter type 1, transmembrane domain"/>
    <property type="match status" value="1"/>
</dbReference>
<evidence type="ECO:0000256" key="3">
    <source>
        <dbReference type="ARBA" id="ARBA00022692"/>
    </source>
</evidence>
<protein>
    <submittedName>
        <fullName evidence="10">ABC transporter B family member 15</fullName>
    </submittedName>
</protein>
<dbReference type="PANTHER" id="PTHR45136">
    <property type="entry name" value="ABC TRANSPORTER DOMAIN-CONTAINING PROTEIN"/>
    <property type="match status" value="1"/>
</dbReference>
<evidence type="ECO:0000313" key="10">
    <source>
        <dbReference type="EMBL" id="KAK1316008.1"/>
    </source>
</evidence>
<evidence type="ECO:0000256" key="6">
    <source>
        <dbReference type="ARBA" id="ARBA00023136"/>
    </source>
</evidence>
<feature type="region of interest" description="Disordered" evidence="8">
    <location>
        <begin position="1"/>
        <end position="20"/>
    </location>
</feature>
<dbReference type="GO" id="GO:0016020">
    <property type="term" value="C:membrane"/>
    <property type="evidence" value="ECO:0007669"/>
    <property type="project" value="InterPro"/>
</dbReference>
<dbReference type="EMBL" id="JAUJYO010000005">
    <property type="protein sequence ID" value="KAK1316008.1"/>
    <property type="molecule type" value="Genomic_DNA"/>
</dbReference>
<keyword evidence="6 9" id="KW-0472">Membrane</keyword>
<reference evidence="10" key="1">
    <citation type="journal article" date="2023" name="Nat. Commun.">
        <title>Diploid and tetraploid genomes of Acorus and the evolution of monocots.</title>
        <authorList>
            <person name="Ma L."/>
            <person name="Liu K.W."/>
            <person name="Li Z."/>
            <person name="Hsiao Y.Y."/>
            <person name="Qi Y."/>
            <person name="Fu T."/>
            <person name="Tang G.D."/>
            <person name="Zhang D."/>
            <person name="Sun W.H."/>
            <person name="Liu D.K."/>
            <person name="Li Y."/>
            <person name="Chen G.Z."/>
            <person name="Liu X.D."/>
            <person name="Liao X.Y."/>
            <person name="Jiang Y.T."/>
            <person name="Yu X."/>
            <person name="Hao Y."/>
            <person name="Huang J."/>
            <person name="Zhao X.W."/>
            <person name="Ke S."/>
            <person name="Chen Y.Y."/>
            <person name="Wu W.L."/>
            <person name="Hsu J.L."/>
            <person name="Lin Y.F."/>
            <person name="Huang M.D."/>
            <person name="Li C.Y."/>
            <person name="Huang L."/>
            <person name="Wang Z.W."/>
            <person name="Zhao X."/>
            <person name="Zhong W.Y."/>
            <person name="Peng D.H."/>
            <person name="Ahmad S."/>
            <person name="Lan S."/>
            <person name="Zhang J.S."/>
            <person name="Tsai W.C."/>
            <person name="Van de Peer Y."/>
            <person name="Liu Z.J."/>
        </authorList>
    </citation>
    <scope>NUCLEOTIDE SEQUENCE</scope>
    <source>
        <strain evidence="10">CP</strain>
    </source>
</reference>
<evidence type="ECO:0000313" key="11">
    <source>
        <dbReference type="Proteomes" id="UP001180020"/>
    </source>
</evidence>
<dbReference type="GO" id="GO:0005524">
    <property type="term" value="F:ATP binding"/>
    <property type="evidence" value="ECO:0007669"/>
    <property type="project" value="InterPro"/>
</dbReference>
<name>A0AAV9ET93_ACOCL</name>
<dbReference type="PANTHER" id="PTHR45136:SF2">
    <property type="entry name" value="ABC TRANSPORTER DOMAIN-CONTAINING PROTEIN"/>
    <property type="match status" value="1"/>
</dbReference>
<feature type="compositionally biased region" description="Low complexity" evidence="8">
    <location>
        <begin position="11"/>
        <end position="20"/>
    </location>
</feature>
<dbReference type="InterPro" id="IPR036640">
    <property type="entry name" value="ABC1_TM_sf"/>
</dbReference>
<dbReference type="Proteomes" id="UP001180020">
    <property type="component" value="Unassembled WGS sequence"/>
</dbReference>
<keyword evidence="2" id="KW-0813">Transport</keyword>
<dbReference type="AlphaFoldDB" id="A0AAV9ET93"/>
<reference evidence="10" key="2">
    <citation type="submission" date="2023-06" db="EMBL/GenBank/DDBJ databases">
        <authorList>
            <person name="Ma L."/>
            <person name="Liu K.-W."/>
            <person name="Li Z."/>
            <person name="Hsiao Y.-Y."/>
            <person name="Qi Y."/>
            <person name="Fu T."/>
            <person name="Tang G."/>
            <person name="Zhang D."/>
            <person name="Sun W.-H."/>
            <person name="Liu D.-K."/>
            <person name="Li Y."/>
            <person name="Chen G.-Z."/>
            <person name="Liu X.-D."/>
            <person name="Liao X.-Y."/>
            <person name="Jiang Y.-T."/>
            <person name="Yu X."/>
            <person name="Hao Y."/>
            <person name="Huang J."/>
            <person name="Zhao X.-W."/>
            <person name="Ke S."/>
            <person name="Chen Y.-Y."/>
            <person name="Wu W.-L."/>
            <person name="Hsu J.-L."/>
            <person name="Lin Y.-F."/>
            <person name="Huang M.-D."/>
            <person name="Li C.-Y."/>
            <person name="Huang L."/>
            <person name="Wang Z.-W."/>
            <person name="Zhao X."/>
            <person name="Zhong W.-Y."/>
            <person name="Peng D.-H."/>
            <person name="Ahmad S."/>
            <person name="Lan S."/>
            <person name="Zhang J.-S."/>
            <person name="Tsai W.-C."/>
            <person name="Van De Peer Y."/>
            <person name="Liu Z.-J."/>
        </authorList>
    </citation>
    <scope>NUCLEOTIDE SEQUENCE</scope>
    <source>
        <strain evidence="10">CP</strain>
        <tissue evidence="10">Leaves</tissue>
    </source>
</reference>
<evidence type="ECO:0000256" key="1">
    <source>
        <dbReference type="ARBA" id="ARBA00007577"/>
    </source>
</evidence>
<feature type="transmembrane region" description="Helical" evidence="9">
    <location>
        <begin position="39"/>
        <end position="61"/>
    </location>
</feature>